<sequence>MKFRGMCGAAAVAMVVMGLGAPPMQAQAQTPQMAQNIDIPAGPLGAAIAQLGRKVGVMIAFDPALVRGQSTAGLRGAYTPAQALERLLQGSGVEAHPDGHGGFTLVRRVAPATHKPASAPTHAPARTPERMEPAQSDDIVVTAIGTKTNTPLRETPQSISVVSMEQARERSILSVGDAVTYSAGVFANTKGVTYGGDALAIRGFGNDGTTGTATNSYIDGLRLSGTGYASGALDPYLYEQVEVVKGPTSVLFGQSTPGGLINMVSKRPQSKAGGEILLRYGTFDRKQVAADVTGPLTQDHRLLYRLSGTYFDTNGMTAFSNRKRVMVAPSLTWKPGGRTTLTLLTHYQKDNFKGSTLNWLPTIGTIIANPNGSITPNLFTGDPNYQGWRREVASVGYQLEHRFSDAIKFNQNFRYTNNKLDNQNIYIAALAADLRTVTRQAFGLNEKSDDFTIDNRVTLKFDTGAVAHQVLIGLDAQSFQYSTVREFVTAPTLDLFAPTYYQTIPARAPFRNQQYDNRQIGLYAQDQIAYEGWRLLLGLRQDWTRYRLTSYLPAGASDNSNAALTKRAALLYNFDNGLAPYFSYAESFTPQYGSDYSGKSFNPEKGRQYELGIKFQPPGSQSFMTAAVFDLRRKNYLTADRDHALFYVQIGEVRMRGLEVEGKVKLPAGFSVIGAYTLLDSRVTNSNDTVSGIDPADLTVKSRAQQGLRLMAVPRHNASLWLNYANLRGITLAGGLRHTSETFGDAANYSRVPAFTLVDASVRFDLGAWLPGLKGLELSAKANNLFDKRYIASCIGTNRCYYGEGRDVIVDLAWRW</sequence>
<evidence type="ECO:0000313" key="19">
    <source>
        <dbReference type="EMBL" id="MBB3957552.1"/>
    </source>
</evidence>
<dbReference type="FunFam" id="2.170.130.10:FF:000001">
    <property type="entry name" value="Catecholate siderophore TonB-dependent receptor"/>
    <property type="match status" value="1"/>
</dbReference>
<dbReference type="InterPro" id="IPR011662">
    <property type="entry name" value="Secretin/TonB_short_N"/>
</dbReference>
<evidence type="ECO:0000256" key="4">
    <source>
        <dbReference type="ARBA" id="ARBA00022452"/>
    </source>
</evidence>
<dbReference type="EMBL" id="JACIDX010000026">
    <property type="protein sequence ID" value="MBB3957552.1"/>
    <property type="molecule type" value="Genomic_DNA"/>
</dbReference>
<keyword evidence="7 17" id="KW-0732">Signal</keyword>
<dbReference type="GO" id="GO:0009279">
    <property type="term" value="C:cell outer membrane"/>
    <property type="evidence" value="ECO:0007669"/>
    <property type="project" value="UniProtKB-SubCell"/>
</dbReference>
<dbReference type="InterPro" id="IPR037066">
    <property type="entry name" value="Plug_dom_sf"/>
</dbReference>
<dbReference type="NCBIfam" id="TIGR01783">
    <property type="entry name" value="TonB-siderophor"/>
    <property type="match status" value="1"/>
</dbReference>
<feature type="region of interest" description="Disordered" evidence="16">
    <location>
        <begin position="113"/>
        <end position="133"/>
    </location>
</feature>
<keyword evidence="10 15" id="KW-0798">TonB box</keyword>
<evidence type="ECO:0000256" key="12">
    <source>
        <dbReference type="ARBA" id="ARBA00023170"/>
    </source>
</evidence>
<comment type="subcellular location">
    <subcellularLocation>
        <location evidence="1 14">Cell outer membrane</location>
        <topology evidence="1 14">Multi-pass membrane protein</topology>
    </subcellularLocation>
</comment>
<dbReference type="GO" id="GO:0015891">
    <property type="term" value="P:siderophore transport"/>
    <property type="evidence" value="ECO:0007669"/>
    <property type="project" value="InterPro"/>
</dbReference>
<dbReference type="CDD" id="cd01347">
    <property type="entry name" value="ligand_gated_channel"/>
    <property type="match status" value="1"/>
</dbReference>
<dbReference type="GO" id="GO:0038023">
    <property type="term" value="F:signaling receptor activity"/>
    <property type="evidence" value="ECO:0007669"/>
    <property type="project" value="InterPro"/>
</dbReference>
<evidence type="ECO:0000256" key="9">
    <source>
        <dbReference type="ARBA" id="ARBA00023065"/>
    </source>
</evidence>
<dbReference type="RefSeq" id="WP_183628944.1">
    <property type="nucleotide sequence ID" value="NZ_JACIDX010000026.1"/>
</dbReference>
<keyword evidence="6 14" id="KW-0812">Transmembrane</keyword>
<name>A0A7W6G9Y7_9SPHN</name>
<keyword evidence="20" id="KW-1185">Reference proteome</keyword>
<evidence type="ECO:0000256" key="10">
    <source>
        <dbReference type="ARBA" id="ARBA00023077"/>
    </source>
</evidence>
<dbReference type="Pfam" id="PF07660">
    <property type="entry name" value="STN"/>
    <property type="match status" value="1"/>
</dbReference>
<evidence type="ECO:0000313" key="20">
    <source>
        <dbReference type="Proteomes" id="UP000548867"/>
    </source>
</evidence>
<evidence type="ECO:0000259" key="18">
    <source>
        <dbReference type="SMART" id="SM00965"/>
    </source>
</evidence>
<dbReference type="Pfam" id="PF07715">
    <property type="entry name" value="Plug"/>
    <property type="match status" value="1"/>
</dbReference>
<dbReference type="PANTHER" id="PTHR32552">
    <property type="entry name" value="FERRICHROME IRON RECEPTOR-RELATED"/>
    <property type="match status" value="1"/>
</dbReference>
<evidence type="ECO:0000256" key="15">
    <source>
        <dbReference type="RuleBase" id="RU003357"/>
    </source>
</evidence>
<dbReference type="FunFam" id="2.40.170.20:FF:000005">
    <property type="entry name" value="TonB-dependent siderophore receptor"/>
    <property type="match status" value="1"/>
</dbReference>
<keyword evidence="12 19" id="KW-0675">Receptor</keyword>
<comment type="caution">
    <text evidence="19">The sequence shown here is derived from an EMBL/GenBank/DDBJ whole genome shotgun (WGS) entry which is preliminary data.</text>
</comment>
<evidence type="ECO:0000256" key="11">
    <source>
        <dbReference type="ARBA" id="ARBA00023136"/>
    </source>
</evidence>
<keyword evidence="5" id="KW-0410">Iron transport</keyword>
<reference evidence="19 20" key="1">
    <citation type="submission" date="2020-08" db="EMBL/GenBank/DDBJ databases">
        <title>Genomic Encyclopedia of Type Strains, Phase IV (KMG-IV): sequencing the most valuable type-strain genomes for metagenomic binning, comparative biology and taxonomic classification.</title>
        <authorList>
            <person name="Goeker M."/>
        </authorList>
    </citation>
    <scope>NUCLEOTIDE SEQUENCE [LARGE SCALE GENOMIC DNA]</scope>
    <source>
        <strain evidence="19 20">DSM 27057</strain>
    </source>
</reference>
<evidence type="ECO:0000256" key="14">
    <source>
        <dbReference type="PROSITE-ProRule" id="PRU01360"/>
    </source>
</evidence>
<gene>
    <name evidence="19" type="ORF">GGR38_004526</name>
</gene>
<keyword evidence="3 14" id="KW-0813">Transport</keyword>
<dbReference type="AlphaFoldDB" id="A0A7W6G9Y7"/>
<dbReference type="GO" id="GO:0015344">
    <property type="term" value="F:siderophore uptake transmembrane transporter activity"/>
    <property type="evidence" value="ECO:0007669"/>
    <property type="project" value="TreeGrafter"/>
</dbReference>
<organism evidence="19 20">
    <name type="scientific">Novosphingobium sediminicola</name>
    <dbReference type="NCBI Taxonomy" id="563162"/>
    <lineage>
        <taxon>Bacteria</taxon>
        <taxon>Pseudomonadati</taxon>
        <taxon>Pseudomonadota</taxon>
        <taxon>Alphaproteobacteria</taxon>
        <taxon>Sphingomonadales</taxon>
        <taxon>Sphingomonadaceae</taxon>
        <taxon>Novosphingobium</taxon>
    </lineage>
</organism>
<keyword evidence="4 14" id="KW-1134">Transmembrane beta strand</keyword>
<keyword evidence="11 14" id="KW-0472">Membrane</keyword>
<evidence type="ECO:0000256" key="16">
    <source>
        <dbReference type="SAM" id="MobiDB-lite"/>
    </source>
</evidence>
<dbReference type="InterPro" id="IPR012910">
    <property type="entry name" value="Plug_dom"/>
</dbReference>
<evidence type="ECO:0000256" key="6">
    <source>
        <dbReference type="ARBA" id="ARBA00022692"/>
    </source>
</evidence>
<dbReference type="Pfam" id="PF00593">
    <property type="entry name" value="TonB_dep_Rec_b-barrel"/>
    <property type="match status" value="1"/>
</dbReference>
<feature type="chain" id="PRO_5031423074" evidence="17">
    <location>
        <begin position="29"/>
        <end position="816"/>
    </location>
</feature>
<dbReference type="Gene3D" id="2.40.170.20">
    <property type="entry name" value="TonB-dependent receptor, beta-barrel domain"/>
    <property type="match status" value="1"/>
</dbReference>
<dbReference type="InterPro" id="IPR039426">
    <property type="entry name" value="TonB-dep_rcpt-like"/>
</dbReference>
<dbReference type="PROSITE" id="PS52016">
    <property type="entry name" value="TONB_DEPENDENT_REC_3"/>
    <property type="match status" value="1"/>
</dbReference>
<accession>A0A7W6G9Y7</accession>
<dbReference type="InterPro" id="IPR036942">
    <property type="entry name" value="Beta-barrel_TonB_sf"/>
</dbReference>
<dbReference type="SUPFAM" id="SSF56935">
    <property type="entry name" value="Porins"/>
    <property type="match status" value="1"/>
</dbReference>
<evidence type="ECO:0000256" key="3">
    <source>
        <dbReference type="ARBA" id="ARBA00022448"/>
    </source>
</evidence>
<evidence type="ECO:0000256" key="5">
    <source>
        <dbReference type="ARBA" id="ARBA00022496"/>
    </source>
</evidence>
<evidence type="ECO:0000256" key="13">
    <source>
        <dbReference type="ARBA" id="ARBA00023237"/>
    </source>
</evidence>
<dbReference type="PANTHER" id="PTHR32552:SF68">
    <property type="entry name" value="FERRICHROME OUTER MEMBRANE TRANSPORTER_PHAGE RECEPTOR"/>
    <property type="match status" value="1"/>
</dbReference>
<dbReference type="SMART" id="SM00965">
    <property type="entry name" value="STN"/>
    <property type="match status" value="1"/>
</dbReference>
<dbReference type="Proteomes" id="UP000548867">
    <property type="component" value="Unassembled WGS sequence"/>
</dbReference>
<evidence type="ECO:0000256" key="8">
    <source>
        <dbReference type="ARBA" id="ARBA00023004"/>
    </source>
</evidence>
<keyword evidence="9" id="KW-0406">Ion transport</keyword>
<evidence type="ECO:0000256" key="2">
    <source>
        <dbReference type="ARBA" id="ARBA00009810"/>
    </source>
</evidence>
<feature type="signal peptide" evidence="17">
    <location>
        <begin position="1"/>
        <end position="28"/>
    </location>
</feature>
<comment type="similarity">
    <text evidence="2 14 15">Belongs to the TonB-dependent receptor family.</text>
</comment>
<protein>
    <submittedName>
        <fullName evidence="19">Iron complex outermembrane receptor protein</fullName>
    </submittedName>
</protein>
<proteinExistence type="inferred from homology"/>
<evidence type="ECO:0000256" key="1">
    <source>
        <dbReference type="ARBA" id="ARBA00004571"/>
    </source>
</evidence>
<keyword evidence="13 14" id="KW-0998">Cell outer membrane</keyword>
<feature type="domain" description="Secretin/TonB short N-terminal" evidence="18">
    <location>
        <begin position="57"/>
        <end position="108"/>
    </location>
</feature>
<dbReference type="InterPro" id="IPR000531">
    <property type="entry name" value="Beta-barrel_TonB"/>
</dbReference>
<evidence type="ECO:0000256" key="7">
    <source>
        <dbReference type="ARBA" id="ARBA00022729"/>
    </source>
</evidence>
<dbReference type="Gene3D" id="3.55.50.30">
    <property type="match status" value="1"/>
</dbReference>
<evidence type="ECO:0000256" key="17">
    <source>
        <dbReference type="SAM" id="SignalP"/>
    </source>
</evidence>
<dbReference type="Gene3D" id="2.170.130.10">
    <property type="entry name" value="TonB-dependent receptor, plug domain"/>
    <property type="match status" value="1"/>
</dbReference>
<keyword evidence="8" id="KW-0408">Iron</keyword>
<dbReference type="InterPro" id="IPR010105">
    <property type="entry name" value="TonB_sidphr_rcpt"/>
</dbReference>